<evidence type="ECO:0000313" key="2">
    <source>
        <dbReference type="EMBL" id="KAK6495339.1"/>
    </source>
</evidence>
<organism evidence="2 3">
    <name type="scientific">Arthrobotrys musiformis</name>
    <dbReference type="NCBI Taxonomy" id="47236"/>
    <lineage>
        <taxon>Eukaryota</taxon>
        <taxon>Fungi</taxon>
        <taxon>Dikarya</taxon>
        <taxon>Ascomycota</taxon>
        <taxon>Pezizomycotina</taxon>
        <taxon>Orbiliomycetes</taxon>
        <taxon>Orbiliales</taxon>
        <taxon>Orbiliaceae</taxon>
        <taxon>Arthrobotrys</taxon>
    </lineage>
</organism>
<feature type="region of interest" description="Disordered" evidence="1">
    <location>
        <begin position="345"/>
        <end position="374"/>
    </location>
</feature>
<keyword evidence="3" id="KW-1185">Reference proteome</keyword>
<accession>A0AAV9VQ65</accession>
<dbReference type="Gene3D" id="1.25.40.20">
    <property type="entry name" value="Ankyrin repeat-containing domain"/>
    <property type="match status" value="1"/>
</dbReference>
<name>A0AAV9VQ65_9PEZI</name>
<dbReference type="EMBL" id="JAVHJL010000013">
    <property type="protein sequence ID" value="KAK6495339.1"/>
    <property type="molecule type" value="Genomic_DNA"/>
</dbReference>
<dbReference type="InterPro" id="IPR036770">
    <property type="entry name" value="Ankyrin_rpt-contain_sf"/>
</dbReference>
<evidence type="ECO:0008006" key="4">
    <source>
        <dbReference type="Google" id="ProtNLM"/>
    </source>
</evidence>
<dbReference type="Proteomes" id="UP001370758">
    <property type="component" value="Unassembled WGS sequence"/>
</dbReference>
<evidence type="ECO:0000256" key="1">
    <source>
        <dbReference type="SAM" id="MobiDB-lite"/>
    </source>
</evidence>
<sequence length="374" mass="41863">MNETFWLIKNLIWAGASLLTKDDDNSSPLQAMMGFRAIARFSEHEVVSALQSFCSLWKRKGKDVWDDITHGLRAPLYSAIINERSFVAKELLKMGADPNGSGGAGEMRPLEAAVGLKNDELVQLLLEYKADIEFRPVDSKTLFHPVAKVTRRFQDSRILSLLLKRKAITDADLAPEDRATLVSCPDVTYGYRATPLLYAIYMKHHAGAYATKLGVTEEEALRLCGDMILQLSIRTLPSRGSYGIMRAVLCEPCVPGYKRLMGLERLSTGEFSSIYSNYLSRNYMYDLPDLVGGLTPAARWLLAFWKNKNPEKTKEDAMKEIGDEVLYSRENSSVWDNYENLNLDSPEFTPKGDRDASALDSSGSSEGEISEEDD</sequence>
<evidence type="ECO:0000313" key="3">
    <source>
        <dbReference type="Proteomes" id="UP001370758"/>
    </source>
</evidence>
<dbReference type="AlphaFoldDB" id="A0AAV9VQ65"/>
<protein>
    <recommendedName>
        <fullName evidence="4">Ankyrin repeat protein</fullName>
    </recommendedName>
</protein>
<reference evidence="2 3" key="1">
    <citation type="submission" date="2023-08" db="EMBL/GenBank/DDBJ databases">
        <authorList>
            <person name="Palmer J.M."/>
        </authorList>
    </citation>
    <scope>NUCLEOTIDE SEQUENCE [LARGE SCALE GENOMIC DNA]</scope>
    <source>
        <strain evidence="2 3">TWF481</strain>
    </source>
</reference>
<dbReference type="SUPFAM" id="SSF48403">
    <property type="entry name" value="Ankyrin repeat"/>
    <property type="match status" value="1"/>
</dbReference>
<gene>
    <name evidence="2" type="ORF">TWF481_003363</name>
</gene>
<comment type="caution">
    <text evidence="2">The sequence shown here is derived from an EMBL/GenBank/DDBJ whole genome shotgun (WGS) entry which is preliminary data.</text>
</comment>
<proteinExistence type="predicted"/>